<gene>
    <name evidence="3" type="ORF">AKJ09_08548</name>
</gene>
<sequence>MNFRLRPAFFLTVFAFMFALVTSAFADGAYIHTGDAVRTKSVGPFTAKVYAIRHDMKERPAQKSKQAVIDADVDKKFTWRMLRDVDSEKIRKALKEAFAMNGYNDQAKINAFVSAFNKEEVKENSAIVITYNAGPKTVSIWVQDGGQVTVPGQDFMKGVWSIWFGKIDQPQMGDQLISKL</sequence>
<evidence type="ECO:0000313" key="4">
    <source>
        <dbReference type="Proteomes" id="UP000064967"/>
    </source>
</evidence>
<accession>A0A0K1Q8Z2</accession>
<dbReference type="RefSeq" id="WP_169928215.1">
    <property type="nucleotide sequence ID" value="NZ_CP012333.1"/>
</dbReference>
<dbReference type="STRING" id="1391654.AKJ09_08548"/>
<dbReference type="GO" id="GO:0016872">
    <property type="term" value="F:intramolecular lyase activity"/>
    <property type="evidence" value="ECO:0007669"/>
    <property type="project" value="InterPro"/>
</dbReference>
<feature type="domain" description="Chalcone isomerase" evidence="2">
    <location>
        <begin position="36"/>
        <end position="166"/>
    </location>
</feature>
<name>A0A0K1Q8Z2_9BACT</name>
<evidence type="ECO:0000259" key="2">
    <source>
        <dbReference type="Pfam" id="PF16036"/>
    </source>
</evidence>
<proteinExistence type="predicted"/>
<dbReference type="EMBL" id="CP012333">
    <property type="protein sequence ID" value="AKV01885.1"/>
    <property type="molecule type" value="Genomic_DNA"/>
</dbReference>
<dbReference type="InterPro" id="IPR036298">
    <property type="entry name" value="Chalcone_isomerase_sf"/>
</dbReference>
<protein>
    <recommendedName>
        <fullName evidence="2">Chalcone isomerase domain-containing protein</fullName>
    </recommendedName>
</protein>
<dbReference type="InterPro" id="IPR016088">
    <property type="entry name" value="Chalcone_isomerase_3-sand"/>
</dbReference>
<dbReference type="Gene3D" id="3.50.70.10">
    <property type="match status" value="1"/>
</dbReference>
<keyword evidence="4" id="KW-1185">Reference proteome</keyword>
<dbReference type="AlphaFoldDB" id="A0A0K1Q8Z2"/>
<dbReference type="KEGG" id="llu:AKJ09_08548"/>
<feature type="chain" id="PRO_5005467058" description="Chalcone isomerase domain-containing protein" evidence="1">
    <location>
        <begin position="27"/>
        <end position="180"/>
    </location>
</feature>
<organism evidence="3 4">
    <name type="scientific">Labilithrix luteola</name>
    <dbReference type="NCBI Taxonomy" id="1391654"/>
    <lineage>
        <taxon>Bacteria</taxon>
        <taxon>Pseudomonadati</taxon>
        <taxon>Myxococcota</taxon>
        <taxon>Polyangia</taxon>
        <taxon>Polyangiales</taxon>
        <taxon>Labilitrichaceae</taxon>
        <taxon>Labilithrix</taxon>
    </lineage>
</organism>
<feature type="signal peptide" evidence="1">
    <location>
        <begin position="1"/>
        <end position="26"/>
    </location>
</feature>
<keyword evidence="1" id="KW-0732">Signal</keyword>
<dbReference type="Proteomes" id="UP000064967">
    <property type="component" value="Chromosome"/>
</dbReference>
<dbReference type="Pfam" id="PF16036">
    <property type="entry name" value="Chalcone_3"/>
    <property type="match status" value="1"/>
</dbReference>
<dbReference type="InterPro" id="IPR016087">
    <property type="entry name" value="Chalcone_isomerase"/>
</dbReference>
<evidence type="ECO:0000313" key="3">
    <source>
        <dbReference type="EMBL" id="AKV01885.1"/>
    </source>
</evidence>
<reference evidence="3 4" key="1">
    <citation type="submission" date="2015-08" db="EMBL/GenBank/DDBJ databases">
        <authorList>
            <person name="Babu N.S."/>
            <person name="Beckwith C.J."/>
            <person name="Beseler K.G."/>
            <person name="Brison A."/>
            <person name="Carone J.V."/>
            <person name="Caskin T.P."/>
            <person name="Diamond M."/>
            <person name="Durham M.E."/>
            <person name="Foxe J.M."/>
            <person name="Go M."/>
            <person name="Henderson B.A."/>
            <person name="Jones I.B."/>
            <person name="McGettigan J.A."/>
            <person name="Micheletti S.J."/>
            <person name="Nasrallah M.E."/>
            <person name="Ortiz D."/>
            <person name="Piller C.R."/>
            <person name="Privatt S.R."/>
            <person name="Schneider S.L."/>
            <person name="Sharp S."/>
            <person name="Smith T.C."/>
            <person name="Stanton J.D."/>
            <person name="Ullery H.E."/>
            <person name="Wilson R.J."/>
            <person name="Serrano M.G."/>
            <person name="Buck G."/>
            <person name="Lee V."/>
            <person name="Wang Y."/>
            <person name="Carvalho R."/>
            <person name="Voegtly L."/>
            <person name="Shi R."/>
            <person name="Duckworth R."/>
            <person name="Johnson A."/>
            <person name="Loviza R."/>
            <person name="Walstead R."/>
            <person name="Shah Z."/>
            <person name="Kiflezghi M."/>
            <person name="Wade K."/>
            <person name="Ball S.L."/>
            <person name="Bradley K.W."/>
            <person name="Asai D.J."/>
            <person name="Bowman C.A."/>
            <person name="Russell D.A."/>
            <person name="Pope W.H."/>
            <person name="Jacobs-Sera D."/>
            <person name="Hendrix R.W."/>
            <person name="Hatfull G.F."/>
        </authorList>
    </citation>
    <scope>NUCLEOTIDE SEQUENCE [LARGE SCALE GENOMIC DNA]</scope>
    <source>
        <strain evidence="3 4">DSM 27648</strain>
    </source>
</reference>
<dbReference type="SUPFAM" id="SSF54626">
    <property type="entry name" value="Chalcone isomerase"/>
    <property type="match status" value="1"/>
</dbReference>
<evidence type="ECO:0000256" key="1">
    <source>
        <dbReference type="SAM" id="SignalP"/>
    </source>
</evidence>